<keyword evidence="3" id="KW-0175">Coiled coil</keyword>
<protein>
    <recommendedName>
        <fullName evidence="7">Leucine-rich immune protein (Short)</fullName>
    </recommendedName>
</protein>
<proteinExistence type="predicted"/>
<reference evidence="6" key="1">
    <citation type="journal article" date="2015" name="Proc. Natl. Acad. Sci. U.S.A.">
        <title>Genome sequence of the Asian Tiger mosquito, Aedes albopictus, reveals insights into its biology, genetics, and evolution.</title>
        <authorList>
            <person name="Chen X.G."/>
            <person name="Jiang X."/>
            <person name="Gu J."/>
            <person name="Xu M."/>
            <person name="Wu Y."/>
            <person name="Deng Y."/>
            <person name="Zhang C."/>
            <person name="Bonizzoni M."/>
            <person name="Dermauw W."/>
            <person name="Vontas J."/>
            <person name="Armbruster P."/>
            <person name="Huang X."/>
            <person name="Yang Y."/>
            <person name="Zhang H."/>
            <person name="He W."/>
            <person name="Peng H."/>
            <person name="Liu Y."/>
            <person name="Wu K."/>
            <person name="Chen J."/>
            <person name="Lirakis M."/>
            <person name="Topalis P."/>
            <person name="Van Leeuwen T."/>
            <person name="Hall A.B."/>
            <person name="Jiang X."/>
            <person name="Thorpe C."/>
            <person name="Mueller R.L."/>
            <person name="Sun C."/>
            <person name="Waterhouse R.M."/>
            <person name="Yan G."/>
            <person name="Tu Z.J."/>
            <person name="Fang X."/>
            <person name="James A.A."/>
        </authorList>
    </citation>
    <scope>NUCLEOTIDE SEQUENCE [LARGE SCALE GENOMIC DNA]</scope>
    <source>
        <strain evidence="6">Foshan</strain>
    </source>
</reference>
<dbReference type="InterPro" id="IPR001611">
    <property type="entry name" value="Leu-rich_rpt"/>
</dbReference>
<dbReference type="InterPro" id="IPR032675">
    <property type="entry name" value="LRR_dom_sf"/>
</dbReference>
<dbReference type="Gene3D" id="3.80.10.10">
    <property type="entry name" value="Ribonuclease Inhibitor"/>
    <property type="match status" value="1"/>
</dbReference>
<keyword evidence="4" id="KW-0732">Signal</keyword>
<evidence type="ECO:0000256" key="1">
    <source>
        <dbReference type="ARBA" id="ARBA00022614"/>
    </source>
</evidence>
<dbReference type="InterPro" id="IPR003591">
    <property type="entry name" value="Leu-rich_rpt_typical-subtyp"/>
</dbReference>
<evidence type="ECO:0008006" key="7">
    <source>
        <dbReference type="Google" id="ProtNLM"/>
    </source>
</evidence>
<dbReference type="EnsemblMetazoa" id="AALFPA23_002123.R1788">
    <property type="protein sequence ID" value="AALFPA23_002123.P1788"/>
    <property type="gene ID" value="AALFPA23_002123"/>
</dbReference>
<dbReference type="GeneID" id="109418115"/>
<feature type="chain" id="PRO_5045671943" description="Leucine-rich immune protein (Short)" evidence="4">
    <location>
        <begin position="34"/>
        <end position="511"/>
    </location>
</feature>
<dbReference type="SMART" id="SM00369">
    <property type="entry name" value="LRR_TYP"/>
    <property type="match status" value="3"/>
</dbReference>
<dbReference type="PANTHER" id="PTHR24366">
    <property type="entry name" value="IG(IMMUNOGLOBULIN) AND LRR(LEUCINE RICH REPEAT) DOMAINS"/>
    <property type="match status" value="1"/>
</dbReference>
<evidence type="ECO:0000256" key="4">
    <source>
        <dbReference type="SAM" id="SignalP"/>
    </source>
</evidence>
<evidence type="ECO:0000313" key="6">
    <source>
        <dbReference type="Proteomes" id="UP000069940"/>
    </source>
</evidence>
<reference evidence="5" key="2">
    <citation type="submission" date="2025-05" db="UniProtKB">
        <authorList>
            <consortium name="EnsemblMetazoa"/>
        </authorList>
    </citation>
    <scope>IDENTIFICATION</scope>
    <source>
        <strain evidence="5">Foshan</strain>
    </source>
</reference>
<evidence type="ECO:0000256" key="2">
    <source>
        <dbReference type="ARBA" id="ARBA00022737"/>
    </source>
</evidence>
<evidence type="ECO:0000256" key="3">
    <source>
        <dbReference type="SAM" id="Coils"/>
    </source>
</evidence>
<dbReference type="Pfam" id="PF13855">
    <property type="entry name" value="LRR_8"/>
    <property type="match status" value="2"/>
</dbReference>
<feature type="signal peptide" evidence="4">
    <location>
        <begin position="1"/>
        <end position="33"/>
    </location>
</feature>
<dbReference type="Proteomes" id="UP000069940">
    <property type="component" value="Unassembled WGS sequence"/>
</dbReference>
<keyword evidence="1" id="KW-0433">Leucine-rich repeat</keyword>
<dbReference type="PROSITE" id="PS51450">
    <property type="entry name" value="LRR"/>
    <property type="match status" value="1"/>
</dbReference>
<accession>A0ABM1XRE8</accession>
<name>A0ABM1XRE8_AEDAL</name>
<feature type="coiled-coil region" evidence="3">
    <location>
        <begin position="427"/>
        <end position="506"/>
    </location>
</feature>
<dbReference type="SUPFAM" id="SSF52075">
    <property type="entry name" value="Outer arm dynein light chain 1"/>
    <property type="match status" value="1"/>
</dbReference>
<evidence type="ECO:0000313" key="5">
    <source>
        <dbReference type="EnsemblMetazoa" id="AALFPA23_002123.P1788"/>
    </source>
</evidence>
<keyword evidence="6" id="KW-1185">Reference proteome</keyword>
<dbReference type="PANTHER" id="PTHR24366:SF170">
    <property type="entry name" value="RE50361P"/>
    <property type="match status" value="1"/>
</dbReference>
<organism evidence="5 6">
    <name type="scientific">Aedes albopictus</name>
    <name type="common">Asian tiger mosquito</name>
    <name type="synonym">Stegomyia albopicta</name>
    <dbReference type="NCBI Taxonomy" id="7160"/>
    <lineage>
        <taxon>Eukaryota</taxon>
        <taxon>Metazoa</taxon>
        <taxon>Ecdysozoa</taxon>
        <taxon>Arthropoda</taxon>
        <taxon>Hexapoda</taxon>
        <taxon>Insecta</taxon>
        <taxon>Pterygota</taxon>
        <taxon>Neoptera</taxon>
        <taxon>Endopterygota</taxon>
        <taxon>Diptera</taxon>
        <taxon>Nematocera</taxon>
        <taxon>Culicoidea</taxon>
        <taxon>Culicidae</taxon>
        <taxon>Culicinae</taxon>
        <taxon>Aedini</taxon>
        <taxon>Aedes</taxon>
        <taxon>Stegomyia</taxon>
    </lineage>
</organism>
<dbReference type="RefSeq" id="XP_062709998.1">
    <property type="nucleotide sequence ID" value="XM_062854014.1"/>
</dbReference>
<sequence>MENRSFHCSLKCDRVRMIIRLLALFLFLQVSLAEPKDLECKRKSAKICQLDFVIWGNNQKPKFPDLSSKHTLVIRSGSIAEFSKTLVSQLGSVTKVQLGQLGITSLFISPQWTSLKAEFNQISELHIEELVDVGDSTDHIPKTFNERDTNEEVERFVNQTSAIGNPKDESDEALNATEVPEVPLADTPFIDITVNALVFLNLANNRLKSVDNLKFLSKLKELLLDGNRIEFIKMGTFAGMRNLKKLSLANNKINRIVTPEPTSFLALEKLSLAFNQLTKLDVQNWAMSQLTHLDVSHNKLTAMDVTTLDQFVSLEKLAMANNSWHCEWLSVAVKDFDRSFVQLEDAQETCPKDEYELKGFCCKYFQHSEDDSINTFDRIKRMEEANKMMKQNFHSKVELFKTEWMTNAEALQQKAMNKLKPYEELDKKMQKDDNKEAQKAMENLSKLIEDCNDLLEKVKNANEHNKQYTQRFTSLFYTTLAEKNKLVQEMTKAATLEEEMKKYEMSFKANN</sequence>
<keyword evidence="2" id="KW-0677">Repeat</keyword>